<protein>
    <submittedName>
        <fullName evidence="1">Uncharacterized protein</fullName>
    </submittedName>
</protein>
<proteinExistence type="predicted"/>
<reference evidence="1 2" key="1">
    <citation type="submission" date="2018-11" db="EMBL/GenBank/DDBJ databases">
        <authorList>
            <consortium name="Pathogen Informatics"/>
        </authorList>
    </citation>
    <scope>NUCLEOTIDE SEQUENCE [LARGE SCALE GENOMIC DNA]</scope>
</reference>
<dbReference type="EMBL" id="UYRU01062442">
    <property type="protein sequence ID" value="VDN15416.1"/>
    <property type="molecule type" value="Genomic_DNA"/>
</dbReference>
<organism evidence="1 2">
    <name type="scientific">Dibothriocephalus latus</name>
    <name type="common">Fish tapeworm</name>
    <name type="synonym">Diphyllobothrium latum</name>
    <dbReference type="NCBI Taxonomy" id="60516"/>
    <lineage>
        <taxon>Eukaryota</taxon>
        <taxon>Metazoa</taxon>
        <taxon>Spiralia</taxon>
        <taxon>Lophotrochozoa</taxon>
        <taxon>Platyhelminthes</taxon>
        <taxon>Cestoda</taxon>
        <taxon>Eucestoda</taxon>
        <taxon>Diphyllobothriidea</taxon>
        <taxon>Diphyllobothriidae</taxon>
        <taxon>Dibothriocephalus</taxon>
    </lineage>
</organism>
<evidence type="ECO:0000313" key="2">
    <source>
        <dbReference type="Proteomes" id="UP000281553"/>
    </source>
</evidence>
<feature type="non-terminal residue" evidence="1">
    <location>
        <position position="64"/>
    </location>
</feature>
<sequence length="64" mass="6423">MQQPQVYQAAPQTVYFAGNSTHPNAGTTSSAQIMIGAGAPKPAGTPQVASSQVFYVGSQPATAG</sequence>
<evidence type="ECO:0000313" key="1">
    <source>
        <dbReference type="EMBL" id="VDN15416.1"/>
    </source>
</evidence>
<dbReference type="Proteomes" id="UP000281553">
    <property type="component" value="Unassembled WGS sequence"/>
</dbReference>
<accession>A0A3P7PBQ7</accession>
<dbReference type="AlphaFoldDB" id="A0A3P7PBQ7"/>
<gene>
    <name evidence="1" type="ORF">DILT_LOCUS11247</name>
</gene>
<name>A0A3P7PBQ7_DIBLA</name>
<keyword evidence="2" id="KW-1185">Reference proteome</keyword>